<evidence type="ECO:0000256" key="1">
    <source>
        <dbReference type="ARBA" id="ARBA00000085"/>
    </source>
</evidence>
<dbReference type="PANTHER" id="PTHR45436:SF5">
    <property type="entry name" value="SENSOR HISTIDINE KINASE TRCS"/>
    <property type="match status" value="1"/>
</dbReference>
<dbReference type="Proteomes" id="UP000824140">
    <property type="component" value="Unassembled WGS sequence"/>
</dbReference>
<evidence type="ECO:0000259" key="12">
    <source>
        <dbReference type="PROSITE" id="PS50109"/>
    </source>
</evidence>
<keyword evidence="10 11" id="KW-0472">Membrane</keyword>
<dbReference type="InterPro" id="IPR003594">
    <property type="entry name" value="HATPase_dom"/>
</dbReference>
<dbReference type="SMART" id="SM00388">
    <property type="entry name" value="HisKA"/>
    <property type="match status" value="1"/>
</dbReference>
<evidence type="ECO:0000313" key="14">
    <source>
        <dbReference type="Proteomes" id="UP000824140"/>
    </source>
</evidence>
<keyword evidence="9" id="KW-0902">Two-component regulatory system</keyword>
<dbReference type="InterPro" id="IPR005467">
    <property type="entry name" value="His_kinase_dom"/>
</dbReference>
<feature type="transmembrane region" description="Helical" evidence="11">
    <location>
        <begin position="157"/>
        <end position="179"/>
    </location>
</feature>
<accession>A0A9D1K552</accession>
<dbReference type="Pfam" id="PF00512">
    <property type="entry name" value="HisKA"/>
    <property type="match status" value="1"/>
</dbReference>
<reference evidence="13" key="1">
    <citation type="submission" date="2020-10" db="EMBL/GenBank/DDBJ databases">
        <authorList>
            <person name="Gilroy R."/>
        </authorList>
    </citation>
    <scope>NUCLEOTIDE SEQUENCE</scope>
    <source>
        <strain evidence="13">13766</strain>
    </source>
</reference>
<dbReference type="Gene3D" id="3.30.565.10">
    <property type="entry name" value="Histidine kinase-like ATPase, C-terminal domain"/>
    <property type="match status" value="1"/>
</dbReference>
<comment type="catalytic activity">
    <reaction evidence="1">
        <text>ATP + protein L-histidine = ADP + protein N-phospho-L-histidine.</text>
        <dbReference type="EC" id="2.7.13.3"/>
    </reaction>
</comment>
<keyword evidence="7 13" id="KW-0418">Kinase</keyword>
<evidence type="ECO:0000256" key="9">
    <source>
        <dbReference type="ARBA" id="ARBA00023012"/>
    </source>
</evidence>
<evidence type="ECO:0000256" key="3">
    <source>
        <dbReference type="ARBA" id="ARBA00012438"/>
    </source>
</evidence>
<gene>
    <name evidence="13" type="ORF">IAA84_03690</name>
</gene>
<keyword evidence="5" id="KW-0808">Transferase</keyword>
<keyword evidence="4" id="KW-0597">Phosphoprotein</keyword>
<dbReference type="EC" id="2.7.13.3" evidence="3"/>
<dbReference type="PRINTS" id="PR00344">
    <property type="entry name" value="BCTRLSENSOR"/>
</dbReference>
<evidence type="ECO:0000256" key="7">
    <source>
        <dbReference type="ARBA" id="ARBA00022777"/>
    </source>
</evidence>
<keyword evidence="6 11" id="KW-0812">Transmembrane</keyword>
<evidence type="ECO:0000256" key="4">
    <source>
        <dbReference type="ARBA" id="ARBA00022553"/>
    </source>
</evidence>
<protein>
    <recommendedName>
        <fullName evidence="3">histidine kinase</fullName>
        <ecNumber evidence="3">2.7.13.3</ecNumber>
    </recommendedName>
</protein>
<comment type="subcellular location">
    <subcellularLocation>
        <location evidence="2">Membrane</location>
    </subcellularLocation>
</comment>
<dbReference type="Pfam" id="PF02518">
    <property type="entry name" value="HATPase_c"/>
    <property type="match status" value="1"/>
</dbReference>
<dbReference type="SUPFAM" id="SSF55874">
    <property type="entry name" value="ATPase domain of HSP90 chaperone/DNA topoisomerase II/histidine kinase"/>
    <property type="match status" value="1"/>
</dbReference>
<dbReference type="PROSITE" id="PS50109">
    <property type="entry name" value="HIS_KIN"/>
    <property type="match status" value="1"/>
</dbReference>
<keyword evidence="8 11" id="KW-1133">Transmembrane helix</keyword>
<dbReference type="InterPro" id="IPR004358">
    <property type="entry name" value="Sig_transdc_His_kin-like_C"/>
</dbReference>
<dbReference type="SUPFAM" id="SSF47384">
    <property type="entry name" value="Homodimeric domain of signal transducing histidine kinase"/>
    <property type="match status" value="1"/>
</dbReference>
<organism evidence="13 14">
    <name type="scientific">Candidatus Alectryocaccomicrobium excrementavium</name>
    <dbReference type="NCBI Taxonomy" id="2840668"/>
    <lineage>
        <taxon>Bacteria</taxon>
        <taxon>Bacillati</taxon>
        <taxon>Bacillota</taxon>
        <taxon>Clostridia</taxon>
        <taxon>Candidatus Alectryocaccomicrobium</taxon>
    </lineage>
</organism>
<dbReference type="InterPro" id="IPR050428">
    <property type="entry name" value="TCS_sensor_his_kinase"/>
</dbReference>
<dbReference type="InterPro" id="IPR003661">
    <property type="entry name" value="HisK_dim/P_dom"/>
</dbReference>
<dbReference type="CDD" id="cd00082">
    <property type="entry name" value="HisKA"/>
    <property type="match status" value="1"/>
</dbReference>
<dbReference type="Gene3D" id="1.10.287.130">
    <property type="match status" value="1"/>
</dbReference>
<dbReference type="GO" id="GO:0000155">
    <property type="term" value="F:phosphorelay sensor kinase activity"/>
    <property type="evidence" value="ECO:0007669"/>
    <property type="project" value="InterPro"/>
</dbReference>
<proteinExistence type="predicted"/>
<evidence type="ECO:0000256" key="6">
    <source>
        <dbReference type="ARBA" id="ARBA00022692"/>
    </source>
</evidence>
<evidence type="ECO:0000256" key="5">
    <source>
        <dbReference type="ARBA" id="ARBA00022679"/>
    </source>
</evidence>
<evidence type="ECO:0000313" key="13">
    <source>
        <dbReference type="EMBL" id="HIS92099.1"/>
    </source>
</evidence>
<dbReference type="InterPro" id="IPR036890">
    <property type="entry name" value="HATPase_C_sf"/>
</dbReference>
<evidence type="ECO:0000256" key="2">
    <source>
        <dbReference type="ARBA" id="ARBA00004370"/>
    </source>
</evidence>
<dbReference type="SMART" id="SM00387">
    <property type="entry name" value="HATPase_c"/>
    <property type="match status" value="1"/>
</dbReference>
<evidence type="ECO:0000256" key="8">
    <source>
        <dbReference type="ARBA" id="ARBA00022989"/>
    </source>
</evidence>
<reference evidence="13" key="2">
    <citation type="journal article" date="2021" name="PeerJ">
        <title>Extensive microbial diversity within the chicken gut microbiome revealed by metagenomics and culture.</title>
        <authorList>
            <person name="Gilroy R."/>
            <person name="Ravi A."/>
            <person name="Getino M."/>
            <person name="Pursley I."/>
            <person name="Horton D.L."/>
            <person name="Alikhan N.F."/>
            <person name="Baker D."/>
            <person name="Gharbi K."/>
            <person name="Hall N."/>
            <person name="Watson M."/>
            <person name="Adriaenssens E.M."/>
            <person name="Foster-Nyarko E."/>
            <person name="Jarju S."/>
            <person name="Secka A."/>
            <person name="Antonio M."/>
            <person name="Oren A."/>
            <person name="Chaudhuri R.R."/>
            <person name="La Ragione R."/>
            <person name="Hildebrand F."/>
            <person name="Pallen M.J."/>
        </authorList>
    </citation>
    <scope>NUCLEOTIDE SEQUENCE</scope>
    <source>
        <strain evidence="13">13766</strain>
    </source>
</reference>
<dbReference type="AlphaFoldDB" id="A0A9D1K552"/>
<comment type="caution">
    <text evidence="13">The sequence shown here is derived from an EMBL/GenBank/DDBJ whole genome shotgun (WGS) entry which is preliminary data.</text>
</comment>
<dbReference type="GO" id="GO:0016020">
    <property type="term" value="C:membrane"/>
    <property type="evidence" value="ECO:0007669"/>
    <property type="project" value="UniProtKB-SubCell"/>
</dbReference>
<feature type="domain" description="Histidine kinase" evidence="12">
    <location>
        <begin position="200"/>
        <end position="410"/>
    </location>
</feature>
<dbReference type="PANTHER" id="PTHR45436">
    <property type="entry name" value="SENSOR HISTIDINE KINASE YKOH"/>
    <property type="match status" value="1"/>
</dbReference>
<sequence>MIRKLRRKFTLVSMLSLLVVLTVILGVVNVLNYREIVSDADGVLAMLSSFAGELPAPPEDFIDWQDAGGRYRSPELPYEIRFFSALMDADGNVVSTNMERIFAVDETAVSDYAQQAYRSGAAAGFVRDYRFARHASEEGTVITFLDCGRMLTGFRSVLVSSVVISALGMAAVFALVWVFSGRVIRPIAESYQKQKRFITDAGHEIKTPLTVIDADLEILRMEQGENEWLQDIQAQTARLATLTNNLISLSKMEEEERSMPMIEFPLSDAIRETAESFQALARARGKALRVRVEPMLSYVGNEKNLCQLAGILLDNAIKYSPTGDCIEIALEKQGKAVRLSVENGVENFSREVLDNMFDRFYRADRARSSDSGGYGIGLSIAKAIVAAHRGRIAASESGGRLTVSAILPTE</sequence>
<dbReference type="EMBL" id="DVJN01000073">
    <property type="protein sequence ID" value="HIS92099.1"/>
    <property type="molecule type" value="Genomic_DNA"/>
</dbReference>
<evidence type="ECO:0000256" key="10">
    <source>
        <dbReference type="ARBA" id="ARBA00023136"/>
    </source>
</evidence>
<dbReference type="InterPro" id="IPR036097">
    <property type="entry name" value="HisK_dim/P_sf"/>
</dbReference>
<evidence type="ECO:0000256" key="11">
    <source>
        <dbReference type="SAM" id="Phobius"/>
    </source>
</evidence>
<name>A0A9D1K552_9FIRM</name>